<keyword evidence="3 6" id="KW-0067">ATP-binding</keyword>
<dbReference type="InterPro" id="IPR010935">
    <property type="entry name" value="SMC_hinge"/>
</dbReference>
<evidence type="ECO:0000256" key="6">
    <source>
        <dbReference type="HAMAP-Rule" id="MF_01894"/>
    </source>
</evidence>
<dbReference type="Pfam" id="PF06470">
    <property type="entry name" value="SMC_hinge"/>
    <property type="match status" value="1"/>
</dbReference>
<evidence type="ECO:0000313" key="9">
    <source>
        <dbReference type="Proteomes" id="UP001235840"/>
    </source>
</evidence>
<evidence type="ECO:0000313" key="8">
    <source>
        <dbReference type="EMBL" id="MDQ0167348.1"/>
    </source>
</evidence>
<feature type="domain" description="SMC hinge" evidence="7">
    <location>
        <begin position="519"/>
        <end position="638"/>
    </location>
</feature>
<evidence type="ECO:0000256" key="5">
    <source>
        <dbReference type="ARBA" id="ARBA00023125"/>
    </source>
</evidence>
<dbReference type="SUPFAM" id="SSF75553">
    <property type="entry name" value="Smc hinge domain"/>
    <property type="match status" value="1"/>
</dbReference>
<comment type="function">
    <text evidence="6">Required for chromosome condensation and partitioning.</text>
</comment>
<dbReference type="Pfam" id="PF02463">
    <property type="entry name" value="SMC_N"/>
    <property type="match status" value="1"/>
</dbReference>
<dbReference type="RefSeq" id="WP_307396210.1">
    <property type="nucleotide sequence ID" value="NZ_BAAADK010000002.1"/>
</dbReference>
<keyword evidence="5 6" id="KW-0238">DNA-binding</keyword>
<dbReference type="PANTHER" id="PTHR43977">
    <property type="entry name" value="STRUCTURAL MAINTENANCE OF CHROMOSOMES PROTEIN 3"/>
    <property type="match status" value="1"/>
</dbReference>
<accession>A0ABT9W274</accession>
<dbReference type="Gene3D" id="1.20.1060.20">
    <property type="match status" value="1"/>
</dbReference>
<comment type="subunit">
    <text evidence="6">Homodimer.</text>
</comment>
<dbReference type="InterPro" id="IPR003395">
    <property type="entry name" value="RecF/RecN/SMC_N"/>
</dbReference>
<dbReference type="InterPro" id="IPR011890">
    <property type="entry name" value="SMC_prok"/>
</dbReference>
<dbReference type="SMART" id="SM00968">
    <property type="entry name" value="SMC_hinge"/>
    <property type="match status" value="1"/>
</dbReference>
<dbReference type="InterPro" id="IPR027417">
    <property type="entry name" value="P-loop_NTPase"/>
</dbReference>
<comment type="caution">
    <text evidence="8">The sequence shown here is derived from an EMBL/GenBank/DDBJ whole genome shotgun (WGS) entry which is preliminary data.</text>
</comment>
<dbReference type="CDD" id="cd03278">
    <property type="entry name" value="ABC_SMC_barmotin"/>
    <property type="match status" value="2"/>
</dbReference>
<keyword evidence="9" id="KW-1185">Reference proteome</keyword>
<dbReference type="HAMAP" id="MF_01894">
    <property type="entry name" value="Smc_prok"/>
    <property type="match status" value="1"/>
</dbReference>
<dbReference type="Gene3D" id="3.40.50.300">
    <property type="entry name" value="P-loop containing nucleotide triphosphate hydrolases"/>
    <property type="match status" value="2"/>
</dbReference>
<feature type="coiled-coil region" evidence="6">
    <location>
        <begin position="167"/>
        <end position="380"/>
    </location>
</feature>
<dbReference type="InterPro" id="IPR036277">
    <property type="entry name" value="SMC_hinge_sf"/>
</dbReference>
<comment type="subcellular location">
    <subcellularLocation>
        <location evidence="6">Cytoplasm</location>
    </subcellularLocation>
</comment>
<name>A0ABT9W274_9BACI</name>
<dbReference type="Gene3D" id="3.30.70.1620">
    <property type="match status" value="1"/>
</dbReference>
<evidence type="ECO:0000256" key="4">
    <source>
        <dbReference type="ARBA" id="ARBA00023054"/>
    </source>
</evidence>
<dbReference type="Proteomes" id="UP001235840">
    <property type="component" value="Unassembled WGS sequence"/>
</dbReference>
<gene>
    <name evidence="6" type="primary">smc</name>
    <name evidence="8" type="ORF">J2S11_003273</name>
</gene>
<feature type="coiled-coil region" evidence="6">
    <location>
        <begin position="673"/>
        <end position="931"/>
    </location>
</feature>
<feature type="binding site" evidence="6">
    <location>
        <begin position="32"/>
        <end position="39"/>
    </location>
    <ligand>
        <name>ATP</name>
        <dbReference type="ChEBI" id="CHEBI:30616"/>
    </ligand>
</feature>
<dbReference type="SUPFAM" id="SSF52540">
    <property type="entry name" value="P-loop containing nucleoside triphosphate hydrolases"/>
    <property type="match status" value="1"/>
</dbReference>
<sequence length="1188" mass="136865">MYLKRLELYGFKSFADRTELEFVPGVTAVVGPNGSGKSNVSDSIRWVLGEQSAKSLRGAKMEDIIFAGSDTRKPVNYGEVTLVLDNSDQALPVDYDEVAITRRVYRSGDSEYLLNKQTCRLKDITELFMDTGLGKEAYSIIGQGRIEEILSTKSEDRRGIFEEAAGVVKYKSRKKEAERKLDETAANLVRIQDIIYEIEEQIEPLKEQSDKAKAYKTLKKELTAKEISTYVYSIETLHEKWEQATSALEVLKQQQNELSVAVNQEDAKLEQLKWHVSQIEQKLEQFQQQLLNVTEEVEKLEGQREVLRERKKNFSTNKQDILERIEALKQRQALNLVELEGEEKERLGVKKSVDETKQQLADLEDTLSQFSQNVDERLEKLKGDYIEILNEQASIKNDVRHVSQTILQNEGRMERLHNEHKHSIQEREKLQQDVQEKEKHVQGVTAEIHQARELYQQQASRRKEILSTVDQDEAKLRNYMNQYEKLTGRRQFLVDMKEEFNGFFQGVKEVLKARESQLKGIDGAVAELIQVPKDMEVAIETALGAALQHVVVKDEGAAREAIQFLKNRRLGRATFLPRSVIKARSLGASELNTLKQSEDFVGVAQDLIQFDANYQQVVGNLLGHVVIMKSLKAANEAAKKLQYRFRFVTLDGDVVNPGGSMTGGSQKQNQSNLLGRDREIEKLEVEIEKAEEAIQEKKEELQHERLKVQGIDQELEQLRTKGEELKEVEQQKKEELHALQFSLKHLDEKLRLYDDDMLTFTSEKEAAEQRKIEAEARLVQLTEETKRTEEEMQELETNKKQSAQIKEEKGQQITQLKVELARRLEEYNGLKRNVERLQATQEQLNQEWTEAQENLQRLEGNLHQQDDEGDALDRAIQESKEQKDHVTVQIHSLRQERKGLQHEGDELEIKLKELRKELRVAEEESHKEEVKANRLDVELENYLTLLREEYELSFEAAKESYPLEDEYEVVKREVERLKRDIQLLGTVNLGAIEEYERVVERYDFLKRQEDDLIQAKNTLYDVISEMDEEMSKRFKETFDLVREQFVDVFQQLFGGGRADLILSVPENLLNTGIDIVAQPPGKKLQHLALLSGGEKALTAIALLFAILRIKPVPFCVLDEVEAALDEANVSRFAHYLREFRENTQFIVITHRKGTMEGADVLYGITMQESGVSNLVSVKLEESERIATA</sequence>
<keyword evidence="4 6" id="KW-0175">Coiled coil</keyword>
<evidence type="ECO:0000259" key="7">
    <source>
        <dbReference type="SMART" id="SM00968"/>
    </source>
</evidence>
<organism evidence="8 9">
    <name type="scientific">Caldalkalibacillus horti</name>
    <dbReference type="NCBI Taxonomy" id="77523"/>
    <lineage>
        <taxon>Bacteria</taxon>
        <taxon>Bacillati</taxon>
        <taxon>Bacillota</taxon>
        <taxon>Bacilli</taxon>
        <taxon>Bacillales</taxon>
        <taxon>Bacillaceae</taxon>
        <taxon>Caldalkalibacillus</taxon>
    </lineage>
</organism>
<keyword evidence="2 6" id="KW-0547">Nucleotide-binding</keyword>
<evidence type="ECO:0000256" key="1">
    <source>
        <dbReference type="ARBA" id="ARBA00022490"/>
    </source>
</evidence>
<dbReference type="InterPro" id="IPR024704">
    <property type="entry name" value="SMC"/>
</dbReference>
<evidence type="ECO:0000256" key="2">
    <source>
        <dbReference type="ARBA" id="ARBA00022741"/>
    </source>
</evidence>
<comment type="domain">
    <text evidence="6">Contains large globular domains required for ATP hydrolysis at each terminus and a third globular domain forming a flexible hinge near the middle of the molecule. These domains are separated by coiled-coil structures.</text>
</comment>
<comment type="similarity">
    <text evidence="6">Belongs to the SMC family.</text>
</comment>
<feature type="coiled-coil region" evidence="6">
    <location>
        <begin position="413"/>
        <end position="489"/>
    </location>
</feature>
<keyword evidence="1 6" id="KW-0963">Cytoplasm</keyword>
<dbReference type="NCBIfam" id="TIGR02168">
    <property type="entry name" value="SMC_prok_B"/>
    <property type="match status" value="1"/>
</dbReference>
<reference evidence="8 9" key="1">
    <citation type="submission" date="2023-07" db="EMBL/GenBank/DDBJ databases">
        <title>Genomic Encyclopedia of Type Strains, Phase IV (KMG-IV): sequencing the most valuable type-strain genomes for metagenomic binning, comparative biology and taxonomic classification.</title>
        <authorList>
            <person name="Goeker M."/>
        </authorList>
    </citation>
    <scope>NUCLEOTIDE SEQUENCE [LARGE SCALE GENOMIC DNA]</scope>
    <source>
        <strain evidence="8 9">DSM 12751</strain>
    </source>
</reference>
<dbReference type="EMBL" id="JAUSTY010000015">
    <property type="protein sequence ID" value="MDQ0167348.1"/>
    <property type="molecule type" value="Genomic_DNA"/>
</dbReference>
<protein>
    <recommendedName>
        <fullName evidence="6">Chromosome partition protein Smc</fullName>
    </recommendedName>
</protein>
<evidence type="ECO:0000256" key="3">
    <source>
        <dbReference type="ARBA" id="ARBA00022840"/>
    </source>
</evidence>
<dbReference type="PIRSF" id="PIRSF005719">
    <property type="entry name" value="SMC"/>
    <property type="match status" value="1"/>
</dbReference>
<proteinExistence type="inferred from homology"/>